<evidence type="ECO:0000313" key="7">
    <source>
        <dbReference type="EMBL" id="MTD16201.1"/>
    </source>
</evidence>
<dbReference type="InterPro" id="IPR017871">
    <property type="entry name" value="ABC_transporter-like_CS"/>
</dbReference>
<gene>
    <name evidence="7" type="ORF">GIS00_19875</name>
</gene>
<dbReference type="InterPro" id="IPR003439">
    <property type="entry name" value="ABC_transporter-like_ATP-bd"/>
</dbReference>
<evidence type="ECO:0000256" key="1">
    <source>
        <dbReference type="ARBA" id="ARBA00005417"/>
    </source>
</evidence>
<organism evidence="7 8">
    <name type="scientific">Nakamurella alba</name>
    <dbReference type="NCBI Taxonomy" id="2665158"/>
    <lineage>
        <taxon>Bacteria</taxon>
        <taxon>Bacillati</taxon>
        <taxon>Actinomycetota</taxon>
        <taxon>Actinomycetes</taxon>
        <taxon>Nakamurellales</taxon>
        <taxon>Nakamurellaceae</taxon>
        <taxon>Nakamurella</taxon>
    </lineage>
</organism>
<feature type="region of interest" description="Disordered" evidence="5">
    <location>
        <begin position="232"/>
        <end position="282"/>
    </location>
</feature>
<dbReference type="InterPro" id="IPR050153">
    <property type="entry name" value="Metal_Ion_Import_ABC"/>
</dbReference>
<evidence type="ECO:0000259" key="6">
    <source>
        <dbReference type="PROSITE" id="PS50893"/>
    </source>
</evidence>
<dbReference type="PROSITE" id="PS00211">
    <property type="entry name" value="ABC_TRANSPORTER_1"/>
    <property type="match status" value="1"/>
</dbReference>
<feature type="domain" description="ABC transporter" evidence="6">
    <location>
        <begin position="1"/>
        <end position="225"/>
    </location>
</feature>
<reference evidence="7 8" key="1">
    <citation type="submission" date="2019-11" db="EMBL/GenBank/DDBJ databases">
        <authorList>
            <person name="Jiang L.-Q."/>
        </authorList>
    </citation>
    <scope>NUCLEOTIDE SEQUENCE [LARGE SCALE GENOMIC DNA]</scope>
    <source>
        <strain evidence="7 8">YIM 132087</strain>
    </source>
</reference>
<dbReference type="Proteomes" id="UP000460221">
    <property type="component" value="Unassembled WGS sequence"/>
</dbReference>
<evidence type="ECO:0000256" key="4">
    <source>
        <dbReference type="ARBA" id="ARBA00022840"/>
    </source>
</evidence>
<comment type="similarity">
    <text evidence="1">Belongs to the ABC transporter superfamily.</text>
</comment>
<keyword evidence="3" id="KW-0547">Nucleotide-binding</keyword>
<dbReference type="SUPFAM" id="SSF52540">
    <property type="entry name" value="P-loop containing nucleoside triphosphate hydrolases"/>
    <property type="match status" value="1"/>
</dbReference>
<dbReference type="GO" id="GO:0016887">
    <property type="term" value="F:ATP hydrolysis activity"/>
    <property type="evidence" value="ECO:0007669"/>
    <property type="project" value="InterPro"/>
</dbReference>
<dbReference type="PROSITE" id="PS50893">
    <property type="entry name" value="ABC_TRANSPORTER_2"/>
    <property type="match status" value="1"/>
</dbReference>
<dbReference type="Pfam" id="PF00005">
    <property type="entry name" value="ABC_tran"/>
    <property type="match status" value="1"/>
</dbReference>
<evidence type="ECO:0000256" key="2">
    <source>
        <dbReference type="ARBA" id="ARBA00022448"/>
    </source>
</evidence>
<dbReference type="AlphaFoldDB" id="A0A7K1FPY7"/>
<dbReference type="EMBL" id="WLYK01000008">
    <property type="protein sequence ID" value="MTD16201.1"/>
    <property type="molecule type" value="Genomic_DNA"/>
</dbReference>
<dbReference type="SMART" id="SM00382">
    <property type="entry name" value="AAA"/>
    <property type="match status" value="1"/>
</dbReference>
<dbReference type="Gene3D" id="3.40.50.300">
    <property type="entry name" value="P-loop containing nucleotide triphosphate hydrolases"/>
    <property type="match status" value="1"/>
</dbReference>
<proteinExistence type="inferred from homology"/>
<dbReference type="InterPro" id="IPR027417">
    <property type="entry name" value="P-loop_NTPase"/>
</dbReference>
<dbReference type="PANTHER" id="PTHR42734">
    <property type="entry name" value="METAL TRANSPORT SYSTEM ATP-BINDING PROTEIN TM_0124-RELATED"/>
    <property type="match status" value="1"/>
</dbReference>
<accession>A0A7K1FPY7</accession>
<dbReference type="GO" id="GO:0005524">
    <property type="term" value="F:ATP binding"/>
    <property type="evidence" value="ECO:0007669"/>
    <property type="project" value="UniProtKB-KW"/>
</dbReference>
<evidence type="ECO:0000256" key="5">
    <source>
        <dbReference type="SAM" id="MobiDB-lite"/>
    </source>
</evidence>
<dbReference type="PANTHER" id="PTHR42734:SF5">
    <property type="entry name" value="IRON TRANSPORT SYSTEM ATP-BINDING PROTEIN HI_0361-RELATED"/>
    <property type="match status" value="1"/>
</dbReference>
<name>A0A7K1FPY7_9ACTN</name>
<evidence type="ECO:0000256" key="3">
    <source>
        <dbReference type="ARBA" id="ARBA00022741"/>
    </source>
</evidence>
<sequence length="282" mass="29100">MRLSGVTVVLGSVVALDTVDLELSGGEVAAIVGANGSGKSTLLGVLGGLVRPRSGVVHRPPGRPALVSQESEGYRRLPITVRQTVTMGRWAERGRLGRIRASDRAIVQGALERCGLDQLADRRLGELSGGQRQRVLVARALAQQSGVILLDEPTAAADSASTDLIHRLLRAAADAGCLVVISSHDPAVHGIADRTVVLDYGRVTTETPRKCGTARPAGAVPPINTEPPTAAVPTIGPEAPSDARLTHAAGTHEEFGPNTDAGATEPGPPEAPTVSRPAAAPR</sequence>
<keyword evidence="4 7" id="KW-0067">ATP-binding</keyword>
<dbReference type="InterPro" id="IPR003593">
    <property type="entry name" value="AAA+_ATPase"/>
</dbReference>
<protein>
    <submittedName>
        <fullName evidence="7">ATP-binding cassette domain-containing protein</fullName>
    </submittedName>
</protein>
<comment type="caution">
    <text evidence="7">The sequence shown here is derived from an EMBL/GenBank/DDBJ whole genome shotgun (WGS) entry which is preliminary data.</text>
</comment>
<keyword evidence="8" id="KW-1185">Reference proteome</keyword>
<evidence type="ECO:0000313" key="8">
    <source>
        <dbReference type="Proteomes" id="UP000460221"/>
    </source>
</evidence>
<keyword evidence="2" id="KW-0813">Transport</keyword>